<keyword evidence="2" id="KW-0732">Signal</keyword>
<feature type="compositionally biased region" description="Acidic residues" evidence="1">
    <location>
        <begin position="94"/>
        <end position="107"/>
    </location>
</feature>
<proteinExistence type="predicted"/>
<dbReference type="Proteomes" id="UP000186817">
    <property type="component" value="Unassembled WGS sequence"/>
</dbReference>
<feature type="chain" id="PRO_5013294183" evidence="2">
    <location>
        <begin position="23"/>
        <end position="240"/>
    </location>
</feature>
<evidence type="ECO:0000313" key="3">
    <source>
        <dbReference type="EMBL" id="OLP83864.1"/>
    </source>
</evidence>
<feature type="region of interest" description="Disordered" evidence="1">
    <location>
        <begin position="84"/>
        <end position="146"/>
    </location>
</feature>
<comment type="caution">
    <text evidence="3">The sequence shown here is derived from an EMBL/GenBank/DDBJ whole genome shotgun (WGS) entry which is preliminary data.</text>
</comment>
<evidence type="ECO:0000313" key="4">
    <source>
        <dbReference type="Proteomes" id="UP000186817"/>
    </source>
</evidence>
<evidence type="ECO:0000256" key="2">
    <source>
        <dbReference type="SAM" id="SignalP"/>
    </source>
</evidence>
<feature type="compositionally biased region" description="Polar residues" evidence="1">
    <location>
        <begin position="114"/>
        <end position="128"/>
    </location>
</feature>
<protein>
    <submittedName>
        <fullName evidence="3">Uncharacterized protein</fullName>
    </submittedName>
</protein>
<organism evidence="3 4">
    <name type="scientific">Symbiodinium microadriaticum</name>
    <name type="common">Dinoflagellate</name>
    <name type="synonym">Zooxanthella microadriatica</name>
    <dbReference type="NCBI Taxonomy" id="2951"/>
    <lineage>
        <taxon>Eukaryota</taxon>
        <taxon>Sar</taxon>
        <taxon>Alveolata</taxon>
        <taxon>Dinophyceae</taxon>
        <taxon>Suessiales</taxon>
        <taxon>Symbiodiniaceae</taxon>
        <taxon>Symbiodinium</taxon>
    </lineage>
</organism>
<dbReference type="EMBL" id="LSRX01001086">
    <property type="protein sequence ID" value="OLP83864.1"/>
    <property type="molecule type" value="Genomic_DNA"/>
</dbReference>
<gene>
    <name evidence="3" type="ORF">AK812_SmicGene35325</name>
</gene>
<dbReference type="AlphaFoldDB" id="A0A1Q9CLQ9"/>
<name>A0A1Q9CLQ9_SYMMI</name>
<sequence length="240" mass="25854">MSPVIFIVVTLIITNIITSIDSREDLELRVRQIAFRLHSKSVSTTRLRITETGPDRVGPIYQEPSWAKADVICNEIAFLTGPIPVTVDPRQQLDDDDDDEDDEDDDDTHPPQVGPTQGPLSRPQTGASSVPVEDIPPSWTSNCSGASSVPVEAVQPIVAPSPPKSLMTSFRQAEPAEVLDDFIPAGCGDGDVSTATVDIESQSKEFLNAFTACGVKQMVDRFPNDTFVSLSPLGAAQSSF</sequence>
<accession>A0A1Q9CLQ9</accession>
<evidence type="ECO:0000256" key="1">
    <source>
        <dbReference type="SAM" id="MobiDB-lite"/>
    </source>
</evidence>
<keyword evidence="4" id="KW-1185">Reference proteome</keyword>
<feature type="signal peptide" evidence="2">
    <location>
        <begin position="1"/>
        <end position="22"/>
    </location>
</feature>
<reference evidence="3 4" key="1">
    <citation type="submission" date="2016-02" db="EMBL/GenBank/DDBJ databases">
        <title>Genome analysis of coral dinoflagellate symbionts highlights evolutionary adaptations to a symbiotic lifestyle.</title>
        <authorList>
            <person name="Aranda M."/>
            <person name="Li Y."/>
            <person name="Liew Y.J."/>
            <person name="Baumgarten S."/>
            <person name="Simakov O."/>
            <person name="Wilson M."/>
            <person name="Piel J."/>
            <person name="Ashoor H."/>
            <person name="Bougouffa S."/>
            <person name="Bajic V.B."/>
            <person name="Ryu T."/>
            <person name="Ravasi T."/>
            <person name="Bayer T."/>
            <person name="Micklem G."/>
            <person name="Kim H."/>
            <person name="Bhak J."/>
            <person name="Lajeunesse T.C."/>
            <person name="Voolstra C.R."/>
        </authorList>
    </citation>
    <scope>NUCLEOTIDE SEQUENCE [LARGE SCALE GENOMIC DNA]</scope>
    <source>
        <strain evidence="3 4">CCMP2467</strain>
    </source>
</reference>